<comment type="caution">
    <text evidence="1">The sequence shown here is derived from an EMBL/GenBank/DDBJ whole genome shotgun (WGS) entry which is preliminary data.</text>
</comment>
<gene>
    <name evidence="1" type="ORF">CMEL01_11702</name>
</gene>
<evidence type="ECO:0000313" key="1">
    <source>
        <dbReference type="EMBL" id="KAK1465710.1"/>
    </source>
</evidence>
<keyword evidence="2" id="KW-1185">Reference proteome</keyword>
<organism evidence="1 2">
    <name type="scientific">Colletotrichum melonis</name>
    <dbReference type="NCBI Taxonomy" id="1209925"/>
    <lineage>
        <taxon>Eukaryota</taxon>
        <taxon>Fungi</taxon>
        <taxon>Dikarya</taxon>
        <taxon>Ascomycota</taxon>
        <taxon>Pezizomycotina</taxon>
        <taxon>Sordariomycetes</taxon>
        <taxon>Hypocreomycetidae</taxon>
        <taxon>Glomerellales</taxon>
        <taxon>Glomerellaceae</taxon>
        <taxon>Colletotrichum</taxon>
        <taxon>Colletotrichum acutatum species complex</taxon>
    </lineage>
</organism>
<evidence type="ECO:0000313" key="2">
    <source>
        <dbReference type="Proteomes" id="UP001239795"/>
    </source>
</evidence>
<accession>A0AAI9UZ46</accession>
<dbReference type="Proteomes" id="UP001239795">
    <property type="component" value="Unassembled WGS sequence"/>
</dbReference>
<dbReference type="AlphaFoldDB" id="A0AAI9UZ46"/>
<proteinExistence type="predicted"/>
<sequence length="99" mass="11307">MSFRRDADIRYSFEPVRCIRTKNCVPILRTQDLAVEADIHSRIPLTASSTYSTCHLVFFLPSCILSSVLNPVFRLVFCLPFSPLSVGVYSTYRLSAYYC</sequence>
<name>A0AAI9UZ46_9PEZI</name>
<protein>
    <submittedName>
        <fullName evidence="1">Uncharacterized protein</fullName>
    </submittedName>
</protein>
<reference evidence="1 2" key="1">
    <citation type="submission" date="2016-10" db="EMBL/GenBank/DDBJ databases">
        <title>The genome sequence of Colletotrichum fioriniae PJ7.</title>
        <authorList>
            <person name="Baroncelli R."/>
        </authorList>
    </citation>
    <scope>NUCLEOTIDE SEQUENCE [LARGE SCALE GENOMIC DNA]</scope>
    <source>
        <strain evidence="1">Col 31</strain>
    </source>
</reference>
<dbReference type="EMBL" id="MLGG01000004">
    <property type="protein sequence ID" value="KAK1465710.1"/>
    <property type="molecule type" value="Genomic_DNA"/>
</dbReference>